<evidence type="ECO:0000313" key="2">
    <source>
        <dbReference type="Proteomes" id="UP000654075"/>
    </source>
</evidence>
<dbReference type="PROSITE" id="PS51257">
    <property type="entry name" value="PROKAR_LIPOPROTEIN"/>
    <property type="match status" value="1"/>
</dbReference>
<sequence length="132" mass="14451">MLAPRLDWILGCCTAGGCEAHGGAQGEFQVQLTTEPAQSARHLLTAGDSFDITFTPRPIGGFTNFSNNSRSTPMTPRQRNLKDQMELPSLHTYPVPPNCSPDDAEEVRKDKLLEMYQEFALDLHTGSALIGC</sequence>
<gene>
    <name evidence="1" type="ORF">PGLA1383_LOCUS21616</name>
</gene>
<reference evidence="1" key="1">
    <citation type="submission" date="2021-02" db="EMBL/GenBank/DDBJ databases">
        <authorList>
            <person name="Dougan E. K."/>
            <person name="Rhodes N."/>
            <person name="Thang M."/>
            <person name="Chan C."/>
        </authorList>
    </citation>
    <scope>NUCLEOTIDE SEQUENCE</scope>
</reference>
<accession>A0A813ERS6</accession>
<evidence type="ECO:0000313" key="1">
    <source>
        <dbReference type="EMBL" id="CAE8603405.1"/>
    </source>
</evidence>
<dbReference type="EMBL" id="CAJNNV010015354">
    <property type="protein sequence ID" value="CAE8603405.1"/>
    <property type="molecule type" value="Genomic_DNA"/>
</dbReference>
<comment type="caution">
    <text evidence="1">The sequence shown here is derived from an EMBL/GenBank/DDBJ whole genome shotgun (WGS) entry which is preliminary data.</text>
</comment>
<protein>
    <submittedName>
        <fullName evidence="1">Uncharacterized protein</fullName>
    </submittedName>
</protein>
<dbReference type="Proteomes" id="UP000654075">
    <property type="component" value="Unassembled WGS sequence"/>
</dbReference>
<feature type="non-terminal residue" evidence="1">
    <location>
        <position position="1"/>
    </location>
</feature>
<keyword evidence="2" id="KW-1185">Reference proteome</keyword>
<proteinExistence type="predicted"/>
<dbReference type="AlphaFoldDB" id="A0A813ERS6"/>
<name>A0A813ERS6_POLGL</name>
<organism evidence="1 2">
    <name type="scientific">Polarella glacialis</name>
    <name type="common">Dinoflagellate</name>
    <dbReference type="NCBI Taxonomy" id="89957"/>
    <lineage>
        <taxon>Eukaryota</taxon>
        <taxon>Sar</taxon>
        <taxon>Alveolata</taxon>
        <taxon>Dinophyceae</taxon>
        <taxon>Suessiales</taxon>
        <taxon>Suessiaceae</taxon>
        <taxon>Polarella</taxon>
    </lineage>
</organism>
<dbReference type="OrthoDB" id="408761at2759"/>